<evidence type="ECO:0000256" key="4">
    <source>
        <dbReference type="SAM" id="Phobius"/>
    </source>
</evidence>
<feature type="compositionally biased region" description="Polar residues" evidence="3">
    <location>
        <begin position="1194"/>
        <end position="1204"/>
    </location>
</feature>
<gene>
    <name evidence="7" type="ORF">LSH36_1959g00001</name>
</gene>
<dbReference type="InterPro" id="IPR000922">
    <property type="entry name" value="Lectin_gal-bd_dom"/>
</dbReference>
<keyword evidence="1" id="KW-1015">Disulfide bond</keyword>
<organism evidence="7 8">
    <name type="scientific">Paralvinella palmiformis</name>
    <dbReference type="NCBI Taxonomy" id="53620"/>
    <lineage>
        <taxon>Eukaryota</taxon>
        <taxon>Metazoa</taxon>
        <taxon>Spiralia</taxon>
        <taxon>Lophotrochozoa</taxon>
        <taxon>Annelida</taxon>
        <taxon>Polychaeta</taxon>
        <taxon>Sedentaria</taxon>
        <taxon>Canalipalpata</taxon>
        <taxon>Terebellida</taxon>
        <taxon>Terebelliformia</taxon>
        <taxon>Alvinellidae</taxon>
        <taxon>Paralvinella</taxon>
    </lineage>
</organism>
<protein>
    <submittedName>
        <fullName evidence="7">Uncharacterized protein</fullName>
    </submittedName>
</protein>
<feature type="domain" description="CUB" evidence="5">
    <location>
        <begin position="499"/>
        <end position="618"/>
    </location>
</feature>
<feature type="compositionally biased region" description="Basic and acidic residues" evidence="3">
    <location>
        <begin position="1182"/>
        <end position="1193"/>
    </location>
</feature>
<dbReference type="GO" id="GO:0030246">
    <property type="term" value="F:carbohydrate binding"/>
    <property type="evidence" value="ECO:0007669"/>
    <property type="project" value="InterPro"/>
</dbReference>
<dbReference type="Gene3D" id="2.60.120.740">
    <property type="match status" value="3"/>
</dbReference>
<proteinExistence type="predicted"/>
<dbReference type="SMART" id="SM00042">
    <property type="entry name" value="CUB"/>
    <property type="match status" value="2"/>
</dbReference>
<evidence type="ECO:0000259" key="6">
    <source>
        <dbReference type="PROSITE" id="PS50228"/>
    </source>
</evidence>
<dbReference type="PANTHER" id="PTHR46780">
    <property type="entry name" value="PROTEIN EVA-1"/>
    <property type="match status" value="1"/>
</dbReference>
<feature type="domain" description="CUB" evidence="5">
    <location>
        <begin position="898"/>
        <end position="1017"/>
    </location>
</feature>
<feature type="transmembrane region" description="Helical" evidence="4">
    <location>
        <begin position="1086"/>
        <end position="1111"/>
    </location>
</feature>
<comment type="caution">
    <text evidence="7">The sequence shown here is derived from an EMBL/GenBank/DDBJ whole genome shotgun (WGS) entry which is preliminary data.</text>
</comment>
<dbReference type="CDD" id="cd22823">
    <property type="entry name" value="Gal_Rha_Lectin"/>
    <property type="match status" value="3"/>
</dbReference>
<dbReference type="Proteomes" id="UP001208570">
    <property type="component" value="Unassembled WGS sequence"/>
</dbReference>
<evidence type="ECO:0000313" key="8">
    <source>
        <dbReference type="Proteomes" id="UP001208570"/>
    </source>
</evidence>
<evidence type="ECO:0000256" key="2">
    <source>
        <dbReference type="PROSITE-ProRule" id="PRU00059"/>
    </source>
</evidence>
<keyword evidence="8" id="KW-1185">Reference proteome</keyword>
<evidence type="ECO:0000256" key="1">
    <source>
        <dbReference type="ARBA" id="ARBA00023157"/>
    </source>
</evidence>
<dbReference type="PROSITE" id="PS01180">
    <property type="entry name" value="CUB"/>
    <property type="match status" value="3"/>
</dbReference>
<dbReference type="InterPro" id="IPR043159">
    <property type="entry name" value="Lectin_gal-bd_sf"/>
</dbReference>
<keyword evidence="4" id="KW-1133">Transmembrane helix</keyword>
<dbReference type="Pfam" id="PF02140">
    <property type="entry name" value="SUEL_Lectin"/>
    <property type="match status" value="3"/>
</dbReference>
<sequence>VVEVCISEEFRASCPLDRVILINSAEYGRMEVGRCIRKPDEFLGCTNDVLPILDRRCSGKQKCNFILSTIDDIEAANENCLEILMKYLKVDYTCLQVENRCSSSQLNILKGKNGEISSSTLDRKGCGSSKSPWIISASPGQTININIIDFDVSQQDYNLISCRSVYGFILERSLGINHTICGGHTRERALYTSKTNTVEINILQKESRGKAHFLLRYSVTGCSEIVRPTHAWYKREGNEAVIGSDNNDKKWRLTCIEDTWVGDIGNCSGNARVEKEDDTPSDIFHITSIVVISGIAGAAVVFSVIAVVCGVIYINKYRMKQEIKRANLYKTYSTIGRNVQAYCRPVTVDQSEDNATCWDMSLVPPNQMTLLSDKCACPTLQMRNEGDQTGDKSLERQKVVEICNSEEFHASCPVDSVILINSAQYGRMEVGRCIMKPDEFLGCTNDVLPILDRRCSGKQKCNFVLTTIDDIEAANENCLQILMKYLKVDYTCLKVENRCISNQLNVLTAKNGQISSSTLDRKGCGSSKSPWIISASPGQTINIDIIDFDVSQQDYNLISCRSVYGFILERSLGINHTICGGHIRERALYTSKTNSVEINILQKESRGEAHFLLRYSVTGCSEIVRPTHAWYKREGNQAVIGCDNNDKKWRLTCIDNTWVGDIGNCSENVIVETEDVGTKDIFHISSIVVISGIAGVAVVLSVIAVVCGVVYINKYRMKQEMKRANLYKTYSTIGSNIQAYYRPVTVDQSENNATCWDMSLVPPNQMTLLSDKCTCPTLQMRNQGDKTEGERSLERQKAAEICISEELRVSCPVDTIIAMNSADYGRMEVGKCIKKDSEFLGCTNNVLPILDRWCSGRQKCIIMVNNDDDLEAANENCLESLKKYLKIEYSCLEVENNCNSNEVNVLSDKSGHLSSSILDQRGCGSRKSPWIISASSGQTIQIYLIDFAASQQDNNLISCRSVYGFIVERSLGINYTICGGHTRERALYTSKTNSVEIDLVRKQKRKGAHFILRYTVTGCSEINRPTHGWYKREGNEAVIGCENDDKEWRLTCIGNKWVGDVGNCTESVTVTKEAAEGTQIFHISSIVVISGIAGAVVVLSVIAVVCGVVYINKYRMKQEMKRANLYKTYSTIGSNVQAYYRPVTVDQSDSNATCWDMSLVPPNQMTLLSDKCTCPTLQMRNQGDKTEGERSLERQSLYSSIRST</sequence>
<evidence type="ECO:0000256" key="3">
    <source>
        <dbReference type="SAM" id="MobiDB-lite"/>
    </source>
</evidence>
<feature type="domain" description="CUB" evidence="5">
    <location>
        <begin position="101"/>
        <end position="220"/>
    </location>
</feature>
<keyword evidence="4" id="KW-0812">Transmembrane</keyword>
<comment type="caution">
    <text evidence="2">Lacks conserved residue(s) required for the propagation of feature annotation.</text>
</comment>
<accession>A0AAD9MMH7</accession>
<dbReference type="PROSITE" id="PS50228">
    <property type="entry name" value="SUEL_LECTIN"/>
    <property type="match status" value="1"/>
</dbReference>
<dbReference type="AlphaFoldDB" id="A0AAD9MMH7"/>
<feature type="non-terminal residue" evidence="7">
    <location>
        <position position="1"/>
    </location>
</feature>
<dbReference type="Gene3D" id="2.60.120.290">
    <property type="entry name" value="Spermadhesin, CUB domain"/>
    <property type="match status" value="2"/>
</dbReference>
<dbReference type="InterPro" id="IPR035914">
    <property type="entry name" value="Sperma_CUB_dom_sf"/>
</dbReference>
<dbReference type="EMBL" id="JAODUP010001949">
    <property type="protein sequence ID" value="KAK2139195.1"/>
    <property type="molecule type" value="Genomic_DNA"/>
</dbReference>
<evidence type="ECO:0000259" key="5">
    <source>
        <dbReference type="PROSITE" id="PS01180"/>
    </source>
</evidence>
<reference evidence="7" key="1">
    <citation type="journal article" date="2023" name="Mol. Biol. Evol.">
        <title>Third-Generation Sequencing Reveals the Adaptive Role of the Epigenome in Three Deep-Sea Polychaetes.</title>
        <authorList>
            <person name="Perez M."/>
            <person name="Aroh O."/>
            <person name="Sun Y."/>
            <person name="Lan Y."/>
            <person name="Juniper S.K."/>
            <person name="Young C.R."/>
            <person name="Angers B."/>
            <person name="Qian P.Y."/>
        </authorList>
    </citation>
    <scope>NUCLEOTIDE SEQUENCE</scope>
    <source>
        <strain evidence="7">P08H-3</strain>
    </source>
</reference>
<feature type="transmembrane region" description="Helical" evidence="4">
    <location>
        <begin position="687"/>
        <end position="712"/>
    </location>
</feature>
<feature type="transmembrane region" description="Helical" evidence="4">
    <location>
        <begin position="289"/>
        <end position="314"/>
    </location>
</feature>
<dbReference type="SUPFAM" id="SSF49854">
    <property type="entry name" value="Spermadhesin, CUB domain"/>
    <property type="match status" value="2"/>
</dbReference>
<evidence type="ECO:0000313" key="7">
    <source>
        <dbReference type="EMBL" id="KAK2139195.1"/>
    </source>
</evidence>
<name>A0AAD9MMH7_9ANNE</name>
<feature type="domain" description="SUEL-type lectin" evidence="6">
    <location>
        <begin position="801"/>
        <end position="892"/>
    </location>
</feature>
<dbReference type="InterPro" id="IPR000859">
    <property type="entry name" value="CUB_dom"/>
</dbReference>
<feature type="region of interest" description="Disordered" evidence="3">
    <location>
        <begin position="1182"/>
        <end position="1204"/>
    </location>
</feature>
<keyword evidence="4" id="KW-0472">Membrane</keyword>